<feature type="transmembrane region" description="Helical" evidence="1">
    <location>
        <begin position="163"/>
        <end position="187"/>
    </location>
</feature>
<keyword evidence="1" id="KW-1133">Transmembrane helix</keyword>
<sequence>MKLSFVFILLLDVPLLKGQQRIEEFEQILLRLSFPSFYNSYSKSCCKLYPGGCYKLLDSAGYTCDLLRGRVTKTEMDGWIEFKISNVQFGDGGFYRCGVLGSQSHIYRDYYVEVFEASNHHRQSQPPTTATIKTLNASTTLPDSTGAALAQDHGDISRDPWSFGLPLAISVSIAAMIVITSVIGIVCCRVKAKCKQSDKYGETLCESVKQEAPEISGIVYTTVDFRAHQKPDEVYANLSMHKARAEASEHAGMVEYSTLAI</sequence>
<proteinExistence type="predicted"/>
<dbReference type="InterPro" id="IPR036179">
    <property type="entry name" value="Ig-like_dom_sf"/>
</dbReference>
<reference evidence="4" key="1">
    <citation type="submission" date="2025-08" db="UniProtKB">
        <authorList>
            <consortium name="RefSeq"/>
        </authorList>
    </citation>
    <scope>IDENTIFICATION</scope>
</reference>
<protein>
    <submittedName>
        <fullName evidence="4">Uncharacterized protein LOC103368072</fullName>
    </submittedName>
</protein>
<keyword evidence="2" id="KW-0732">Signal</keyword>
<evidence type="ECO:0000313" key="4">
    <source>
        <dbReference type="RefSeq" id="XP_008294545.1"/>
    </source>
</evidence>
<dbReference type="AlphaFoldDB" id="A0A9Y4KHP3"/>
<dbReference type="RefSeq" id="XP_008294545.1">
    <property type="nucleotide sequence ID" value="XM_008296323.1"/>
</dbReference>
<dbReference type="GeneID" id="103368072"/>
<accession>A0A9Y4KHP3</accession>
<evidence type="ECO:0000256" key="2">
    <source>
        <dbReference type="SAM" id="SignalP"/>
    </source>
</evidence>
<evidence type="ECO:0000256" key="1">
    <source>
        <dbReference type="SAM" id="Phobius"/>
    </source>
</evidence>
<keyword evidence="3" id="KW-1185">Reference proteome</keyword>
<keyword evidence="1" id="KW-0472">Membrane</keyword>
<dbReference type="Proteomes" id="UP000694891">
    <property type="component" value="Unplaced"/>
</dbReference>
<feature type="chain" id="PRO_5041323802" evidence="2">
    <location>
        <begin position="19"/>
        <end position="261"/>
    </location>
</feature>
<dbReference type="InterPro" id="IPR013783">
    <property type="entry name" value="Ig-like_fold"/>
</dbReference>
<dbReference type="SUPFAM" id="SSF48726">
    <property type="entry name" value="Immunoglobulin"/>
    <property type="match status" value="1"/>
</dbReference>
<feature type="signal peptide" evidence="2">
    <location>
        <begin position="1"/>
        <end position="18"/>
    </location>
</feature>
<name>A0A9Y4KHP3_9TELE</name>
<dbReference type="Gene3D" id="2.60.40.10">
    <property type="entry name" value="Immunoglobulins"/>
    <property type="match status" value="1"/>
</dbReference>
<keyword evidence="1" id="KW-0812">Transmembrane</keyword>
<evidence type="ECO:0000313" key="3">
    <source>
        <dbReference type="Proteomes" id="UP000694891"/>
    </source>
</evidence>
<organism evidence="3 4">
    <name type="scientific">Stegastes partitus</name>
    <name type="common">bicolor damselfish</name>
    <dbReference type="NCBI Taxonomy" id="144197"/>
    <lineage>
        <taxon>Eukaryota</taxon>
        <taxon>Metazoa</taxon>
        <taxon>Chordata</taxon>
        <taxon>Craniata</taxon>
        <taxon>Vertebrata</taxon>
        <taxon>Euteleostomi</taxon>
        <taxon>Actinopterygii</taxon>
        <taxon>Neopterygii</taxon>
        <taxon>Teleostei</taxon>
        <taxon>Neoteleostei</taxon>
        <taxon>Acanthomorphata</taxon>
        <taxon>Ovalentaria</taxon>
        <taxon>Pomacentridae</taxon>
        <taxon>Stegastes</taxon>
    </lineage>
</organism>
<gene>
    <name evidence="4" type="primary">LOC103368072</name>
</gene>